<protein>
    <recommendedName>
        <fullName evidence="6">Expansin-like EG45 domain-containing protein</fullName>
    </recommendedName>
</protein>
<evidence type="ECO:0000256" key="4">
    <source>
        <dbReference type="ARBA" id="ARBA00022729"/>
    </source>
</evidence>
<sequence length="205" mass="21369">MASRGTLLFAALPVILSLLVKPISCWSSGGATWYGSPYGAGSDDGRQTLTLLRERNAGGACGYQGAVSQRPFKSMIAAGGPSFFKNGKGCGACYQVKCTGNSACSGRPVTVAITDSCPDGICASQDHFDMSGTAFGAMAYRGKADRLRSAGQLKISYKRVPCNYNGMKISFKVDAGSNPYYLAVMVMYQAGDGDLSAVDVMQGSG</sequence>
<evidence type="ECO:0000259" key="6">
    <source>
        <dbReference type="PROSITE" id="PS50842"/>
    </source>
</evidence>
<dbReference type="GO" id="GO:0005576">
    <property type="term" value="C:extracellular region"/>
    <property type="evidence" value="ECO:0007669"/>
    <property type="project" value="UniProtKB-SubCell"/>
</dbReference>
<dbReference type="SUPFAM" id="SSF49590">
    <property type="entry name" value="PHL pollen allergen"/>
    <property type="match status" value="1"/>
</dbReference>
<dbReference type="InterPro" id="IPR007112">
    <property type="entry name" value="Expansin/allergen_DPBB_dom"/>
</dbReference>
<dbReference type="SMART" id="SM00837">
    <property type="entry name" value="DPBB_1"/>
    <property type="match status" value="1"/>
</dbReference>
<evidence type="ECO:0000256" key="1">
    <source>
        <dbReference type="ARBA" id="ARBA00004613"/>
    </source>
</evidence>
<dbReference type="Pfam" id="PF03330">
    <property type="entry name" value="DPBB_1"/>
    <property type="match status" value="1"/>
</dbReference>
<evidence type="ECO:0000313" key="7">
    <source>
        <dbReference type="EMBL" id="KAK1684547.1"/>
    </source>
</evidence>
<proteinExistence type="inferred from homology"/>
<dbReference type="CDD" id="cd22275">
    <property type="entry name" value="DPBB_EXPB_N"/>
    <property type="match status" value="1"/>
</dbReference>
<gene>
    <name evidence="7" type="ORF">QYE76_045395</name>
</gene>
<dbReference type="InterPro" id="IPR007118">
    <property type="entry name" value="Expan_Lol_pI"/>
</dbReference>
<organism evidence="7 8">
    <name type="scientific">Lolium multiflorum</name>
    <name type="common">Italian ryegrass</name>
    <name type="synonym">Lolium perenne subsp. multiflorum</name>
    <dbReference type="NCBI Taxonomy" id="4521"/>
    <lineage>
        <taxon>Eukaryota</taxon>
        <taxon>Viridiplantae</taxon>
        <taxon>Streptophyta</taxon>
        <taxon>Embryophyta</taxon>
        <taxon>Tracheophyta</taxon>
        <taxon>Spermatophyta</taxon>
        <taxon>Magnoliopsida</taxon>
        <taxon>Liliopsida</taxon>
        <taxon>Poales</taxon>
        <taxon>Poaceae</taxon>
        <taxon>BOP clade</taxon>
        <taxon>Pooideae</taxon>
        <taxon>Poodae</taxon>
        <taxon>Poeae</taxon>
        <taxon>Poeae Chloroplast Group 2 (Poeae type)</taxon>
        <taxon>Loliodinae</taxon>
        <taxon>Loliinae</taxon>
        <taxon>Lolium</taxon>
    </lineage>
</organism>
<reference evidence="7" key="1">
    <citation type="submission" date="2023-07" db="EMBL/GenBank/DDBJ databases">
        <title>A chromosome-level genome assembly of Lolium multiflorum.</title>
        <authorList>
            <person name="Chen Y."/>
            <person name="Copetti D."/>
            <person name="Kolliker R."/>
            <person name="Studer B."/>
        </authorList>
    </citation>
    <scope>NUCLEOTIDE SEQUENCE</scope>
    <source>
        <strain evidence="7">02402/16</strain>
        <tissue evidence="7">Leaf</tissue>
    </source>
</reference>
<keyword evidence="8" id="KW-1185">Reference proteome</keyword>
<dbReference type="Proteomes" id="UP001231189">
    <property type="component" value="Unassembled WGS sequence"/>
</dbReference>
<dbReference type="Pfam" id="PF01357">
    <property type="entry name" value="Expansin_C"/>
    <property type="match status" value="1"/>
</dbReference>
<dbReference type="PROSITE" id="PS50842">
    <property type="entry name" value="EXPANSIN_EG45"/>
    <property type="match status" value="1"/>
</dbReference>
<dbReference type="AlphaFoldDB" id="A0AAD8TMU4"/>
<dbReference type="PANTHER" id="PTHR31692">
    <property type="entry name" value="EXPANSIN-B3"/>
    <property type="match status" value="1"/>
</dbReference>
<dbReference type="PRINTS" id="PR01225">
    <property type="entry name" value="EXPANSNFAMLY"/>
</dbReference>
<dbReference type="EMBL" id="JAUUTY010000002">
    <property type="protein sequence ID" value="KAK1684547.1"/>
    <property type="molecule type" value="Genomic_DNA"/>
</dbReference>
<evidence type="ECO:0000256" key="3">
    <source>
        <dbReference type="ARBA" id="ARBA00022525"/>
    </source>
</evidence>
<dbReference type="InterPro" id="IPR007117">
    <property type="entry name" value="Expansin_CBD"/>
</dbReference>
<dbReference type="SUPFAM" id="SSF50685">
    <property type="entry name" value="Barwin-like endoglucanases"/>
    <property type="match status" value="1"/>
</dbReference>
<dbReference type="PANTHER" id="PTHR31692:SF22">
    <property type="entry name" value="EXPANSIN-B5"/>
    <property type="match status" value="1"/>
</dbReference>
<evidence type="ECO:0000256" key="2">
    <source>
        <dbReference type="ARBA" id="ARBA00005650"/>
    </source>
</evidence>
<keyword evidence="3" id="KW-0964">Secreted</keyword>
<dbReference type="Gene3D" id="2.60.40.760">
    <property type="entry name" value="Expansin, cellulose-binding-like domain"/>
    <property type="match status" value="1"/>
</dbReference>
<comment type="caution">
    <text evidence="7">The sequence shown here is derived from an EMBL/GenBank/DDBJ whole genome shotgun (WGS) entry which is preliminary data.</text>
</comment>
<dbReference type="Gene3D" id="2.40.40.10">
    <property type="entry name" value="RlpA-like domain"/>
    <property type="match status" value="1"/>
</dbReference>
<dbReference type="InterPro" id="IPR036908">
    <property type="entry name" value="RlpA-like_sf"/>
</dbReference>
<dbReference type="InterPro" id="IPR009009">
    <property type="entry name" value="RlpA-like_DPBB"/>
</dbReference>
<feature type="signal peptide" evidence="5">
    <location>
        <begin position="1"/>
        <end position="25"/>
    </location>
</feature>
<dbReference type="InterPro" id="IPR005795">
    <property type="entry name" value="LolPI"/>
</dbReference>
<accession>A0AAD8TMU4</accession>
<evidence type="ECO:0000256" key="5">
    <source>
        <dbReference type="SAM" id="SignalP"/>
    </source>
</evidence>
<feature type="chain" id="PRO_5042256431" description="Expansin-like EG45 domain-containing protein" evidence="5">
    <location>
        <begin position="26"/>
        <end position="205"/>
    </location>
</feature>
<comment type="subcellular location">
    <subcellularLocation>
        <location evidence="1">Secreted</location>
    </subcellularLocation>
</comment>
<feature type="domain" description="Expansin-like EG45" evidence="6">
    <location>
        <begin position="58"/>
        <end position="167"/>
    </location>
</feature>
<dbReference type="InterPro" id="IPR036749">
    <property type="entry name" value="Expansin_CBD_sf"/>
</dbReference>
<comment type="similarity">
    <text evidence="2">Belongs to the expansin family. Expansin B subfamily.</text>
</comment>
<evidence type="ECO:0000313" key="8">
    <source>
        <dbReference type="Proteomes" id="UP001231189"/>
    </source>
</evidence>
<dbReference type="PRINTS" id="PR00829">
    <property type="entry name" value="LOLP1ALLERGN"/>
</dbReference>
<name>A0AAD8TMU4_LOLMU</name>
<keyword evidence="4 5" id="KW-0732">Signal</keyword>